<dbReference type="SUPFAM" id="SSF46894">
    <property type="entry name" value="C-terminal effector domain of the bipartite response regulators"/>
    <property type="match status" value="1"/>
</dbReference>
<dbReference type="AlphaFoldDB" id="A0A9Q5AYJ1"/>
<dbReference type="GO" id="GO:0006355">
    <property type="term" value="P:regulation of DNA-templated transcription"/>
    <property type="evidence" value="ECO:0007669"/>
    <property type="project" value="InterPro"/>
</dbReference>
<dbReference type="GO" id="GO:0000160">
    <property type="term" value="P:phosphorelay signal transduction system"/>
    <property type="evidence" value="ECO:0007669"/>
    <property type="project" value="InterPro"/>
</dbReference>
<dbReference type="Proteomes" id="UP000564604">
    <property type="component" value="Unassembled WGS sequence"/>
</dbReference>
<proteinExistence type="predicted"/>
<feature type="domain" description="OmpR/PhoB-type" evidence="3">
    <location>
        <begin position="44"/>
        <end position="116"/>
    </location>
</feature>
<gene>
    <name evidence="4" type="ORF">HBN89_06745</name>
</gene>
<dbReference type="InterPro" id="IPR016032">
    <property type="entry name" value="Sig_transdc_resp-reg_C-effctor"/>
</dbReference>
<dbReference type="InterPro" id="IPR001867">
    <property type="entry name" value="OmpR/PhoB-type_DNA-bd"/>
</dbReference>
<keyword evidence="2" id="KW-0812">Transmembrane</keyword>
<keyword evidence="2" id="KW-0472">Membrane</keyword>
<evidence type="ECO:0000313" key="5">
    <source>
        <dbReference type="Proteomes" id="UP000564604"/>
    </source>
</evidence>
<evidence type="ECO:0000313" key="4">
    <source>
        <dbReference type="EMBL" id="NNB48975.1"/>
    </source>
</evidence>
<comment type="caution">
    <text evidence="4">The sequence shown here is derived from an EMBL/GenBank/DDBJ whole genome shotgun (WGS) entry which is preliminary data.</text>
</comment>
<evidence type="ECO:0000256" key="2">
    <source>
        <dbReference type="SAM" id="Phobius"/>
    </source>
</evidence>
<keyword evidence="1" id="KW-0238">DNA-binding</keyword>
<dbReference type="Gene3D" id="1.10.10.10">
    <property type="entry name" value="Winged helix-like DNA-binding domain superfamily/Winged helix DNA-binding domain"/>
    <property type="match status" value="1"/>
</dbReference>
<dbReference type="InterPro" id="IPR036388">
    <property type="entry name" value="WH-like_DNA-bd_sf"/>
</dbReference>
<evidence type="ECO:0000256" key="1">
    <source>
        <dbReference type="ARBA" id="ARBA00023125"/>
    </source>
</evidence>
<organism evidence="4 5">
    <name type="scientific">Pseudomonas fragi</name>
    <dbReference type="NCBI Taxonomy" id="296"/>
    <lineage>
        <taxon>Bacteria</taxon>
        <taxon>Pseudomonadati</taxon>
        <taxon>Pseudomonadota</taxon>
        <taxon>Gammaproteobacteria</taxon>
        <taxon>Pseudomonadales</taxon>
        <taxon>Pseudomonadaceae</taxon>
        <taxon>Pseudomonas</taxon>
    </lineage>
</organism>
<reference evidence="4 5" key="1">
    <citation type="journal article" date="2020" name="Front. Microbiol.">
        <title>Genetic Organization of the aprX-lipA2 Operon Affects the Proteolytic Potential of Pseudomonas Species in Milk.</title>
        <authorList>
            <person name="Maier C."/>
            <person name="Huptas C."/>
            <person name="von Neubeck M."/>
            <person name="Scherer S."/>
            <person name="Wenning M."/>
            <person name="Lucking G."/>
        </authorList>
    </citation>
    <scope>NUCLEOTIDE SEQUENCE [LARGE SCALE GENOMIC DNA]</scope>
    <source>
        <strain evidence="4 5">WS 5094</strain>
    </source>
</reference>
<dbReference type="GO" id="GO:0003677">
    <property type="term" value="F:DNA binding"/>
    <property type="evidence" value="ECO:0007669"/>
    <property type="project" value="UniProtKB-KW"/>
</dbReference>
<name>A0A9Q5AYJ1_PSEFR</name>
<protein>
    <recommendedName>
        <fullName evidence="3">OmpR/PhoB-type domain-containing protein</fullName>
    </recommendedName>
</protein>
<accession>A0A9Q5AYJ1</accession>
<dbReference type="SMART" id="SM00862">
    <property type="entry name" value="Trans_reg_C"/>
    <property type="match status" value="1"/>
</dbReference>
<keyword evidence="2" id="KW-1133">Transmembrane helix</keyword>
<dbReference type="EMBL" id="JAAQYX010000006">
    <property type="protein sequence ID" value="NNB48975.1"/>
    <property type="molecule type" value="Genomic_DNA"/>
</dbReference>
<feature type="transmembrane region" description="Helical" evidence="2">
    <location>
        <begin position="190"/>
        <end position="210"/>
    </location>
</feature>
<evidence type="ECO:0000259" key="3">
    <source>
        <dbReference type="SMART" id="SM00862"/>
    </source>
</evidence>
<sequence length="295" mass="32891">MIFLHRKTSKVSKMQGDRETSNALTTVKCSYDHDKLLLRNPPLQTTLTSNEGHLLLALIEGVTDKEDLIRRVWGERGLIVSDSSYYKALHTLRHYLSEVGLDRSVLKTLPRRGVVLLLNIEKISSENIPPDREHQAEPLATDNTGIQACSLPEPTPVLAIQDDTPPPIPSPITPPIPAPTPRKQSWRNGLFYPLVLAGMLLPAGYAYMLFNKPVQLERWRLLSQSEHAKQYVELGDKTVARDIAAAMAIFGPAVGTTGTNYYIKKTLSELLVSCEKPESKGEALCTNYLIIEQKK</sequence>